<evidence type="ECO:0000256" key="4">
    <source>
        <dbReference type="ARBA" id="ARBA00022692"/>
    </source>
</evidence>
<evidence type="ECO:0000256" key="5">
    <source>
        <dbReference type="ARBA" id="ARBA00023077"/>
    </source>
</evidence>
<dbReference type="InterPro" id="IPR023997">
    <property type="entry name" value="TonB-dep_OMP_SusC/RagA_CS"/>
</dbReference>
<feature type="domain" description="TonB-dependent receptor plug" evidence="12">
    <location>
        <begin position="118"/>
        <end position="227"/>
    </location>
</feature>
<comment type="similarity">
    <text evidence="8 9">Belongs to the TonB-dependent receptor family.</text>
</comment>
<feature type="domain" description="TonB-dependent receptor-like beta-barrel" evidence="11">
    <location>
        <begin position="503"/>
        <end position="873"/>
    </location>
</feature>
<dbReference type="NCBIfam" id="TIGR04057">
    <property type="entry name" value="SusC_RagA_signa"/>
    <property type="match status" value="1"/>
</dbReference>
<evidence type="ECO:0000256" key="8">
    <source>
        <dbReference type="PROSITE-ProRule" id="PRU01360"/>
    </source>
</evidence>
<keyword evidence="5 9" id="KW-0798">TonB box</keyword>
<dbReference type="InterPro" id="IPR037066">
    <property type="entry name" value="Plug_dom_sf"/>
</dbReference>
<evidence type="ECO:0000256" key="9">
    <source>
        <dbReference type="RuleBase" id="RU003357"/>
    </source>
</evidence>
<dbReference type="InterPro" id="IPR012910">
    <property type="entry name" value="Plug_dom"/>
</dbReference>
<dbReference type="RefSeq" id="WP_184622772.1">
    <property type="nucleotide sequence ID" value="NZ_JACHCC010000002.1"/>
</dbReference>
<gene>
    <name evidence="13" type="ORF">HDF25_000678</name>
</gene>
<evidence type="ECO:0000259" key="12">
    <source>
        <dbReference type="Pfam" id="PF07715"/>
    </source>
</evidence>
<comment type="subcellular location">
    <subcellularLocation>
        <location evidence="1 8">Cell outer membrane</location>
        <topology evidence="1 8">Multi-pass membrane protein</topology>
    </subcellularLocation>
</comment>
<feature type="chain" id="PRO_5031114926" evidence="10">
    <location>
        <begin position="22"/>
        <end position="1037"/>
    </location>
</feature>
<keyword evidence="4 8" id="KW-0812">Transmembrane</keyword>
<dbReference type="InterPro" id="IPR000531">
    <property type="entry name" value="Beta-barrel_TonB"/>
</dbReference>
<evidence type="ECO:0000313" key="13">
    <source>
        <dbReference type="EMBL" id="MBB6498541.1"/>
    </source>
</evidence>
<evidence type="ECO:0000259" key="11">
    <source>
        <dbReference type="Pfam" id="PF00593"/>
    </source>
</evidence>
<reference evidence="13 14" key="1">
    <citation type="submission" date="2020-08" db="EMBL/GenBank/DDBJ databases">
        <title>Genomic Encyclopedia of Type Strains, Phase IV (KMG-V): Genome sequencing to study the core and pangenomes of soil and plant-associated prokaryotes.</title>
        <authorList>
            <person name="Whitman W."/>
        </authorList>
    </citation>
    <scope>NUCLEOTIDE SEQUENCE [LARGE SCALE GENOMIC DNA]</scope>
    <source>
        <strain evidence="13 14">M2T3</strain>
    </source>
</reference>
<evidence type="ECO:0000313" key="14">
    <source>
        <dbReference type="Proteomes" id="UP000521017"/>
    </source>
</evidence>
<keyword evidence="10" id="KW-0732">Signal</keyword>
<feature type="signal peptide" evidence="10">
    <location>
        <begin position="1"/>
        <end position="21"/>
    </location>
</feature>
<dbReference type="Gene3D" id="2.170.130.10">
    <property type="entry name" value="TonB-dependent receptor, plug domain"/>
    <property type="match status" value="1"/>
</dbReference>
<dbReference type="Gene3D" id="2.40.170.20">
    <property type="entry name" value="TonB-dependent receptor, beta-barrel domain"/>
    <property type="match status" value="1"/>
</dbReference>
<dbReference type="SUPFAM" id="SSF49464">
    <property type="entry name" value="Carboxypeptidase regulatory domain-like"/>
    <property type="match status" value="1"/>
</dbReference>
<dbReference type="InterPro" id="IPR023996">
    <property type="entry name" value="TonB-dep_OMP_SusC/RagA"/>
</dbReference>
<sequence length="1037" mass="112848">MKKLLPSLFLFLFFGLTQLMAQNRTVTGKVLGSDDGLPLPGVSVHVKGTKSAAVTGSDGKFTIKANSTEVLEFRFLGYLPKEVSVGNQTTINVSLAPDSKQLEEVVVTTALGIKRKSKEIGYATQQISGQAVTASKPTNLATGLSGKIAGLQINQANNQIDAGDQVRVVLRGNRSFTGNNQALLVLDGVTVALSQLNSINPNDIESVNILKGANAAALYGSDASNGVIIVSTKRGNKDVNSISVTNTTLLNRLSYFPKLQTQFGGGTNTDIFGFPQYTPYENQTFGDRFDGSLRPLGRVLPDGTTQMVPYTYKKGAKEAFFDTGIDEQNDVTFSGGGANGTTYINAQNVKSKGYVPGDKSNRTAFRINGTRVLDKFTADYSFGYTQRNYDKSTYQVYNVLINTPPNVPITDYKDITSKYGNPNDFYNDYYLSPYQGLKQFRNNERRDDLLGNLSITYKPTDWLSFLVRGGISTKNTQGKDRNFALTYSDAAKAAGKYIASNPQVVPSSVDDYNYFESRYNGDFLATATKTFNKFKFTLIGGTQLTQKNSKNLFLGGSNLVINDFFNVVNRSGDANVSESEFNQRQLGAFGDLTVTYNDYLTVHASGRNDWDSRLAKNKRSFFYPAVDAAFTLTDAIDALKGSKILSNAKIRGGISKVYAVQVDPYSLQATFGVGGGFPYGSTSGFTLGNTVYDPNLKPEQTISKEIGLDLGFLNNRITLETSAYLQNTKDQEITTGVDMSWSTGFNKAVINTGEGQNKGFELTLNATPVIGLSNGFRWNVGINYSYNTNKVLSLYQGQPSLSIGNNNYIVLGQSYPSLQVSAYQTDPQGRTIVDANTGLPLKNLTNKDFGQVNPSTNLGLNTSFSYKNFTLSAVAEYRSGNVFYNGFASTLDFAGISSTSAAAGRERFVYPNSVIQTSPGVFVPNTNVTTNSGGGSFWADGIRRDVASNYVVSAAFWKIREISLVYQVPAEFLLTHAKFIKNASIALVGRNLFMFRPSDNIYTDPEINIGTGNAQGVNNLNQTPPTRIYGFTATVGF</sequence>
<comment type="caution">
    <text evidence="13">The sequence shown here is derived from an EMBL/GenBank/DDBJ whole genome shotgun (WGS) entry which is preliminary data.</text>
</comment>
<dbReference type="Proteomes" id="UP000521017">
    <property type="component" value="Unassembled WGS sequence"/>
</dbReference>
<evidence type="ECO:0000256" key="10">
    <source>
        <dbReference type="SAM" id="SignalP"/>
    </source>
</evidence>
<evidence type="ECO:0000256" key="2">
    <source>
        <dbReference type="ARBA" id="ARBA00022448"/>
    </source>
</evidence>
<organism evidence="13 14">
    <name type="scientific">Pedobacter cryoconitis</name>
    <dbReference type="NCBI Taxonomy" id="188932"/>
    <lineage>
        <taxon>Bacteria</taxon>
        <taxon>Pseudomonadati</taxon>
        <taxon>Bacteroidota</taxon>
        <taxon>Sphingobacteriia</taxon>
        <taxon>Sphingobacteriales</taxon>
        <taxon>Sphingobacteriaceae</taxon>
        <taxon>Pedobacter</taxon>
    </lineage>
</organism>
<dbReference type="Pfam" id="PF07715">
    <property type="entry name" value="Plug"/>
    <property type="match status" value="1"/>
</dbReference>
<dbReference type="Pfam" id="PF00593">
    <property type="entry name" value="TonB_dep_Rec_b-barrel"/>
    <property type="match status" value="1"/>
</dbReference>
<dbReference type="EMBL" id="JACHCC010000002">
    <property type="protein sequence ID" value="MBB6498541.1"/>
    <property type="molecule type" value="Genomic_DNA"/>
</dbReference>
<protein>
    <submittedName>
        <fullName evidence="13">TonB-linked SusC/RagA family outer membrane protein</fullName>
    </submittedName>
</protein>
<dbReference type="PROSITE" id="PS52016">
    <property type="entry name" value="TONB_DEPENDENT_REC_3"/>
    <property type="match status" value="1"/>
</dbReference>
<dbReference type="Pfam" id="PF13715">
    <property type="entry name" value="CarbopepD_reg_2"/>
    <property type="match status" value="1"/>
</dbReference>
<evidence type="ECO:0000256" key="6">
    <source>
        <dbReference type="ARBA" id="ARBA00023136"/>
    </source>
</evidence>
<dbReference type="InterPro" id="IPR039426">
    <property type="entry name" value="TonB-dep_rcpt-like"/>
</dbReference>
<evidence type="ECO:0000256" key="1">
    <source>
        <dbReference type="ARBA" id="ARBA00004571"/>
    </source>
</evidence>
<keyword evidence="3 8" id="KW-1134">Transmembrane beta strand</keyword>
<proteinExistence type="inferred from homology"/>
<dbReference type="SUPFAM" id="SSF56935">
    <property type="entry name" value="Porins"/>
    <property type="match status" value="1"/>
</dbReference>
<dbReference type="AlphaFoldDB" id="A0A7X0MH77"/>
<dbReference type="InterPro" id="IPR008969">
    <property type="entry name" value="CarboxyPept-like_regulatory"/>
</dbReference>
<evidence type="ECO:0000256" key="7">
    <source>
        <dbReference type="ARBA" id="ARBA00023237"/>
    </source>
</evidence>
<keyword evidence="7 8" id="KW-0998">Cell outer membrane</keyword>
<name>A0A7X0MH77_9SPHI</name>
<dbReference type="InterPro" id="IPR036942">
    <property type="entry name" value="Beta-barrel_TonB_sf"/>
</dbReference>
<accession>A0A7X0MH77</accession>
<keyword evidence="2 8" id="KW-0813">Transport</keyword>
<evidence type="ECO:0000256" key="3">
    <source>
        <dbReference type="ARBA" id="ARBA00022452"/>
    </source>
</evidence>
<dbReference type="NCBIfam" id="TIGR04056">
    <property type="entry name" value="OMP_RagA_SusC"/>
    <property type="match status" value="1"/>
</dbReference>
<dbReference type="GO" id="GO:0009279">
    <property type="term" value="C:cell outer membrane"/>
    <property type="evidence" value="ECO:0007669"/>
    <property type="project" value="UniProtKB-SubCell"/>
</dbReference>
<dbReference type="Gene3D" id="2.60.40.1120">
    <property type="entry name" value="Carboxypeptidase-like, regulatory domain"/>
    <property type="match status" value="1"/>
</dbReference>
<keyword evidence="6 8" id="KW-0472">Membrane</keyword>